<feature type="transmembrane region" description="Helical" evidence="7">
    <location>
        <begin position="67"/>
        <end position="88"/>
    </location>
</feature>
<feature type="transmembrane region" description="Helical" evidence="7">
    <location>
        <begin position="152"/>
        <end position="171"/>
    </location>
</feature>
<evidence type="ECO:0000256" key="3">
    <source>
        <dbReference type="ARBA" id="ARBA00022989"/>
    </source>
</evidence>
<dbReference type="PANTHER" id="PTHR33048">
    <property type="entry name" value="PTH11-LIKE INTEGRAL MEMBRANE PROTEIN (AFU_ORTHOLOGUE AFUA_5G11245)"/>
    <property type="match status" value="1"/>
</dbReference>
<dbReference type="EMBL" id="JAPCWZ010000007">
    <property type="protein sequence ID" value="KAK8857030.1"/>
    <property type="molecule type" value="Genomic_DNA"/>
</dbReference>
<feature type="domain" description="Rhodopsin" evidence="8">
    <location>
        <begin position="5"/>
        <end position="240"/>
    </location>
</feature>
<evidence type="ECO:0000256" key="2">
    <source>
        <dbReference type="ARBA" id="ARBA00022692"/>
    </source>
</evidence>
<proteinExistence type="inferred from homology"/>
<comment type="caution">
    <text evidence="9">The sequence shown here is derived from an EMBL/GenBank/DDBJ whole genome shotgun (WGS) entry which is preliminary data.</text>
</comment>
<evidence type="ECO:0000256" key="5">
    <source>
        <dbReference type="ARBA" id="ARBA00038359"/>
    </source>
</evidence>
<dbReference type="InterPro" id="IPR052337">
    <property type="entry name" value="SAT4-like"/>
</dbReference>
<evidence type="ECO:0000259" key="8">
    <source>
        <dbReference type="Pfam" id="PF20684"/>
    </source>
</evidence>
<protein>
    <recommendedName>
        <fullName evidence="8">Rhodopsin domain-containing protein</fullName>
    </recommendedName>
</protein>
<evidence type="ECO:0000313" key="9">
    <source>
        <dbReference type="EMBL" id="KAK8857030.1"/>
    </source>
</evidence>
<dbReference type="PANTHER" id="PTHR33048:SF47">
    <property type="entry name" value="INTEGRAL MEMBRANE PROTEIN-RELATED"/>
    <property type="match status" value="1"/>
</dbReference>
<sequence>MVMMLRAYSRLYCSRRLGIEDALGLVGYITFLGAFISVVLLSQSPGLWVHLWNIRVRDLESFIKKQLVFDTCYSLTMIFVKAAVLVEWARMFVPAGRDLFFWTCYTTLSTNGLLYVAAIIAGWLTCTPQRKLWRPWEAGHCIGRKKLDGTVVVLNLVFDLVILFLPQRVIWKLHTTQRHKLGIAFLLSVGVLACVSAAGRVYATFTLSYDSETGYHQSAVSQLWGLAEGTCVLMVFCLSSGPKIFNRKSHLVTESSARSDQKPGDSVYRRMEDLPLADRAAIKVRPNGEFNGIIKTKEFSTHETPNTSDSALFRDQHPWMQDASRSAPSTRTR</sequence>
<accession>A0ABR2I647</accession>
<dbReference type="Pfam" id="PF20684">
    <property type="entry name" value="Fung_rhodopsin"/>
    <property type="match status" value="1"/>
</dbReference>
<organism evidence="9 10">
    <name type="scientific">Apiospora arundinis</name>
    <dbReference type="NCBI Taxonomy" id="335852"/>
    <lineage>
        <taxon>Eukaryota</taxon>
        <taxon>Fungi</taxon>
        <taxon>Dikarya</taxon>
        <taxon>Ascomycota</taxon>
        <taxon>Pezizomycotina</taxon>
        <taxon>Sordariomycetes</taxon>
        <taxon>Xylariomycetidae</taxon>
        <taxon>Amphisphaeriales</taxon>
        <taxon>Apiosporaceae</taxon>
        <taxon>Apiospora</taxon>
    </lineage>
</organism>
<keyword evidence="2 7" id="KW-0812">Transmembrane</keyword>
<feature type="region of interest" description="Disordered" evidence="6">
    <location>
        <begin position="295"/>
        <end position="333"/>
    </location>
</feature>
<feature type="transmembrane region" description="Helical" evidence="7">
    <location>
        <begin position="100"/>
        <end position="124"/>
    </location>
</feature>
<keyword evidence="10" id="KW-1185">Reference proteome</keyword>
<dbReference type="Proteomes" id="UP001390339">
    <property type="component" value="Unassembled WGS sequence"/>
</dbReference>
<name>A0ABR2I647_9PEZI</name>
<gene>
    <name evidence="9" type="ORF">PGQ11_012942</name>
</gene>
<keyword evidence="4 7" id="KW-0472">Membrane</keyword>
<reference evidence="9 10" key="1">
    <citation type="journal article" date="2024" name="IMA Fungus">
        <title>Apiospora arundinis, a panoply of carbohydrate-active enzymes and secondary metabolites.</title>
        <authorList>
            <person name="Sorensen T."/>
            <person name="Petersen C."/>
            <person name="Muurmann A.T."/>
            <person name="Christiansen J.V."/>
            <person name="Brundto M.L."/>
            <person name="Overgaard C.K."/>
            <person name="Boysen A.T."/>
            <person name="Wollenberg R.D."/>
            <person name="Larsen T.O."/>
            <person name="Sorensen J.L."/>
            <person name="Nielsen K.L."/>
            <person name="Sondergaard T.E."/>
        </authorList>
    </citation>
    <scope>NUCLEOTIDE SEQUENCE [LARGE SCALE GENOMIC DNA]</scope>
    <source>
        <strain evidence="9 10">AAU 773</strain>
    </source>
</reference>
<evidence type="ECO:0000313" key="10">
    <source>
        <dbReference type="Proteomes" id="UP001390339"/>
    </source>
</evidence>
<comment type="similarity">
    <text evidence="5">Belongs to the SAT4 family.</text>
</comment>
<feature type="transmembrane region" description="Helical" evidence="7">
    <location>
        <begin position="223"/>
        <end position="241"/>
    </location>
</feature>
<evidence type="ECO:0000256" key="7">
    <source>
        <dbReference type="SAM" id="Phobius"/>
    </source>
</evidence>
<feature type="compositionally biased region" description="Polar residues" evidence="6">
    <location>
        <begin position="323"/>
        <end position="333"/>
    </location>
</feature>
<dbReference type="InterPro" id="IPR049326">
    <property type="entry name" value="Rhodopsin_dom_fungi"/>
</dbReference>
<keyword evidence="3 7" id="KW-1133">Transmembrane helix</keyword>
<feature type="transmembrane region" description="Helical" evidence="7">
    <location>
        <begin position="183"/>
        <end position="203"/>
    </location>
</feature>
<evidence type="ECO:0000256" key="4">
    <source>
        <dbReference type="ARBA" id="ARBA00023136"/>
    </source>
</evidence>
<comment type="subcellular location">
    <subcellularLocation>
        <location evidence="1">Membrane</location>
        <topology evidence="1">Multi-pass membrane protein</topology>
    </subcellularLocation>
</comment>
<evidence type="ECO:0000256" key="6">
    <source>
        <dbReference type="SAM" id="MobiDB-lite"/>
    </source>
</evidence>
<evidence type="ECO:0000256" key="1">
    <source>
        <dbReference type="ARBA" id="ARBA00004141"/>
    </source>
</evidence>
<feature type="transmembrane region" description="Helical" evidence="7">
    <location>
        <begin position="21"/>
        <end position="42"/>
    </location>
</feature>